<dbReference type="EMBL" id="JACXVP010000006">
    <property type="protein sequence ID" value="KAG5603333.1"/>
    <property type="molecule type" value="Genomic_DNA"/>
</dbReference>
<evidence type="ECO:0000313" key="1">
    <source>
        <dbReference type="EMBL" id="KAG5603333.1"/>
    </source>
</evidence>
<dbReference type="PANTHER" id="PTHR46238">
    <property type="entry name" value="REVERSE TRANSCRIPTASE DOMAIN-CONTAINING PROTEIN"/>
    <property type="match status" value="1"/>
</dbReference>
<accession>A0A9J5YU38</accession>
<sequence length="92" mass="11025">MSCRTRILRVKWICGHTRKDTFRNEDIRDKVVVVSMVDKMREARLRWFEHVKRRCPNIPVRRCERLDMGGLKKGRGRLKKHWGVSGHDLTLL</sequence>
<dbReference type="AlphaFoldDB" id="A0A9J5YU38"/>
<protein>
    <submittedName>
        <fullName evidence="1">Uncharacterized protein</fullName>
    </submittedName>
</protein>
<gene>
    <name evidence="1" type="ORF">H5410_034703</name>
</gene>
<dbReference type="Proteomes" id="UP000824120">
    <property type="component" value="Chromosome 6"/>
</dbReference>
<organism evidence="1 2">
    <name type="scientific">Solanum commersonii</name>
    <name type="common">Commerson's wild potato</name>
    <name type="synonym">Commerson's nightshade</name>
    <dbReference type="NCBI Taxonomy" id="4109"/>
    <lineage>
        <taxon>Eukaryota</taxon>
        <taxon>Viridiplantae</taxon>
        <taxon>Streptophyta</taxon>
        <taxon>Embryophyta</taxon>
        <taxon>Tracheophyta</taxon>
        <taxon>Spermatophyta</taxon>
        <taxon>Magnoliopsida</taxon>
        <taxon>eudicotyledons</taxon>
        <taxon>Gunneridae</taxon>
        <taxon>Pentapetalae</taxon>
        <taxon>asterids</taxon>
        <taxon>lamiids</taxon>
        <taxon>Solanales</taxon>
        <taxon>Solanaceae</taxon>
        <taxon>Solanoideae</taxon>
        <taxon>Solaneae</taxon>
        <taxon>Solanum</taxon>
    </lineage>
</organism>
<evidence type="ECO:0000313" key="2">
    <source>
        <dbReference type="Proteomes" id="UP000824120"/>
    </source>
</evidence>
<dbReference type="PANTHER" id="PTHR46238:SF8">
    <property type="entry name" value="ENDONUCLEASE_EXONUCLEASE_PHOSPHATASE DOMAIN-CONTAINING PROTEIN"/>
    <property type="match status" value="1"/>
</dbReference>
<comment type="caution">
    <text evidence="1">The sequence shown here is derived from an EMBL/GenBank/DDBJ whole genome shotgun (WGS) entry which is preliminary data.</text>
</comment>
<keyword evidence="2" id="KW-1185">Reference proteome</keyword>
<name>A0A9J5YU38_SOLCO</name>
<reference evidence="1 2" key="1">
    <citation type="submission" date="2020-09" db="EMBL/GenBank/DDBJ databases">
        <title>De no assembly of potato wild relative species, Solanum commersonii.</title>
        <authorList>
            <person name="Cho K."/>
        </authorList>
    </citation>
    <scope>NUCLEOTIDE SEQUENCE [LARGE SCALE GENOMIC DNA]</scope>
    <source>
        <strain evidence="1">LZ3.2</strain>
        <tissue evidence="1">Leaf</tissue>
    </source>
</reference>
<proteinExistence type="predicted"/>